<accession>A0A444U0E0</accession>
<dbReference type="SUPFAM" id="SSF57586">
    <property type="entry name" value="TNF receptor-like"/>
    <property type="match status" value="2"/>
</dbReference>
<evidence type="ECO:0000256" key="7">
    <source>
        <dbReference type="ARBA" id="ARBA00023180"/>
    </source>
</evidence>
<keyword evidence="5" id="KW-0677">Repeat</keyword>
<dbReference type="Proteomes" id="UP000289886">
    <property type="component" value="Unassembled WGS sequence"/>
</dbReference>
<dbReference type="GO" id="GO:0005576">
    <property type="term" value="C:extracellular region"/>
    <property type="evidence" value="ECO:0007669"/>
    <property type="project" value="UniProtKB-SubCell"/>
</dbReference>
<evidence type="ECO:0000256" key="3">
    <source>
        <dbReference type="ARBA" id="ARBA00022703"/>
    </source>
</evidence>
<feature type="domain" description="TNFR-Cys" evidence="9">
    <location>
        <begin position="215"/>
        <end position="253"/>
    </location>
</feature>
<dbReference type="Pfam" id="PF00020">
    <property type="entry name" value="TNFR_c6"/>
    <property type="match status" value="1"/>
</dbReference>
<evidence type="ECO:0000256" key="1">
    <source>
        <dbReference type="ARBA" id="ARBA00004613"/>
    </source>
</evidence>
<dbReference type="AlphaFoldDB" id="A0A444U0E0"/>
<evidence type="ECO:0000256" key="4">
    <source>
        <dbReference type="ARBA" id="ARBA00022729"/>
    </source>
</evidence>
<keyword evidence="6" id="KW-1015">Disulfide bond</keyword>
<dbReference type="PANTHER" id="PTHR23097">
    <property type="entry name" value="TUMOR NECROSIS FACTOR RECEPTOR SUPERFAMILY MEMBER"/>
    <property type="match status" value="1"/>
</dbReference>
<comment type="subcellular location">
    <subcellularLocation>
        <location evidence="1">Secreted</location>
    </subcellularLocation>
</comment>
<dbReference type="PANTHER" id="PTHR23097:SF181">
    <property type="entry name" value="CASPASE-8-LIKE"/>
    <property type="match status" value="1"/>
</dbReference>
<comment type="caution">
    <text evidence="10">The sequence shown here is derived from an EMBL/GenBank/DDBJ whole genome shotgun (WGS) entry which is preliminary data.</text>
</comment>
<protein>
    <submittedName>
        <fullName evidence="10">Tumor necrosis factor receptor superfamily member 18</fullName>
    </submittedName>
</protein>
<evidence type="ECO:0000256" key="2">
    <source>
        <dbReference type="ARBA" id="ARBA00022525"/>
    </source>
</evidence>
<evidence type="ECO:0000313" key="11">
    <source>
        <dbReference type="Proteomes" id="UP000289886"/>
    </source>
</evidence>
<keyword evidence="2" id="KW-0964">Secreted</keyword>
<dbReference type="EMBL" id="SCEB01215610">
    <property type="protein sequence ID" value="RXM28615.1"/>
    <property type="molecule type" value="Genomic_DNA"/>
</dbReference>
<keyword evidence="4 8" id="KW-0732">Signal</keyword>
<dbReference type="InterPro" id="IPR052459">
    <property type="entry name" value="TNFRSF_decoy_receptor"/>
</dbReference>
<keyword evidence="7" id="KW-0325">Glycoprotein</keyword>
<feature type="chain" id="PRO_5019201088" evidence="8">
    <location>
        <begin position="26"/>
        <end position="301"/>
    </location>
</feature>
<keyword evidence="11" id="KW-1185">Reference proteome</keyword>
<dbReference type="GO" id="GO:0006915">
    <property type="term" value="P:apoptotic process"/>
    <property type="evidence" value="ECO:0007669"/>
    <property type="project" value="UniProtKB-KW"/>
</dbReference>
<evidence type="ECO:0000256" key="8">
    <source>
        <dbReference type="SAM" id="SignalP"/>
    </source>
</evidence>
<gene>
    <name evidence="10" type="ORF">EOD39_19830</name>
</gene>
<evidence type="ECO:0000313" key="10">
    <source>
        <dbReference type="EMBL" id="RXM28615.1"/>
    </source>
</evidence>
<keyword evidence="3" id="KW-0053">Apoptosis</keyword>
<keyword evidence="10" id="KW-0675">Receptor</keyword>
<evidence type="ECO:0000256" key="5">
    <source>
        <dbReference type="ARBA" id="ARBA00022737"/>
    </source>
</evidence>
<evidence type="ECO:0000259" key="9">
    <source>
        <dbReference type="Pfam" id="PF00020"/>
    </source>
</evidence>
<reference evidence="10 11" key="1">
    <citation type="submission" date="2019-01" db="EMBL/GenBank/DDBJ databases">
        <title>Draft Genome and Complete Hox-Cluster Characterization of the Sterlet Sturgeon (Acipenser ruthenus).</title>
        <authorList>
            <person name="Wei Q."/>
        </authorList>
    </citation>
    <scope>NUCLEOTIDE SEQUENCE [LARGE SCALE GENOMIC DNA]</scope>
    <source>
        <strain evidence="10">WHYD16114868_AA</strain>
        <tissue evidence="10">Blood</tissue>
    </source>
</reference>
<dbReference type="InterPro" id="IPR001368">
    <property type="entry name" value="TNFR/NGFR_Cys_rich_reg"/>
</dbReference>
<name>A0A444U0E0_ACIRT</name>
<proteinExistence type="predicted"/>
<dbReference type="SMART" id="SM01411">
    <property type="entry name" value="Ephrin_rec_like"/>
    <property type="match status" value="3"/>
</dbReference>
<dbReference type="Gene3D" id="2.10.50.10">
    <property type="entry name" value="Tumor Necrosis Factor Receptor, subunit A, domain 2"/>
    <property type="match status" value="3"/>
</dbReference>
<sequence>MRIAQQLQSTVCVLHLFGMCIFGEGFSNSAAIKSTPEQCCNRCSPGTYKSGTSNPCTPCPLGTLSSEWNADKCKPCQCNEDNYLQCNATSKECQCKTGYIYKNPEHSRCIPMENCKRGTELKRSGTYKSGTSNPCTPCPLGTLSSEWNADKCKPCQCNEDNYLQCNTTSKECQCKTGYIYKNPEHSRCIPMENCKRGTELKRSGTISYRYTCEQCMNNTFSDTVGGTCKPWTDCQALGLITVTPGNHTHNAKCGCENEAGPDPLLKERCQLEDTCSCQISKEESGDKPVEDNSIKCNIIGA</sequence>
<evidence type="ECO:0000256" key="6">
    <source>
        <dbReference type="ARBA" id="ARBA00023157"/>
    </source>
</evidence>
<feature type="signal peptide" evidence="8">
    <location>
        <begin position="1"/>
        <end position="25"/>
    </location>
</feature>
<organism evidence="10 11">
    <name type="scientific">Acipenser ruthenus</name>
    <name type="common">Sterlet sturgeon</name>
    <dbReference type="NCBI Taxonomy" id="7906"/>
    <lineage>
        <taxon>Eukaryota</taxon>
        <taxon>Metazoa</taxon>
        <taxon>Chordata</taxon>
        <taxon>Craniata</taxon>
        <taxon>Vertebrata</taxon>
        <taxon>Euteleostomi</taxon>
        <taxon>Actinopterygii</taxon>
        <taxon>Chondrostei</taxon>
        <taxon>Acipenseriformes</taxon>
        <taxon>Acipenseridae</taxon>
        <taxon>Acipenser</taxon>
    </lineage>
</organism>